<dbReference type="InterPro" id="IPR001763">
    <property type="entry name" value="Rhodanese-like_dom"/>
</dbReference>
<dbReference type="InterPro" id="IPR001307">
    <property type="entry name" value="Thiosulphate_STrfase_CS"/>
</dbReference>
<dbReference type="CDD" id="cd01449">
    <property type="entry name" value="TST_Repeat_2"/>
    <property type="match status" value="1"/>
</dbReference>
<dbReference type="InterPro" id="IPR036873">
    <property type="entry name" value="Rhodanese-like_dom_sf"/>
</dbReference>
<dbReference type="Pfam" id="PF00581">
    <property type="entry name" value="Rhodanese"/>
    <property type="match status" value="2"/>
</dbReference>
<evidence type="ECO:0000256" key="1">
    <source>
        <dbReference type="ARBA" id="ARBA00022679"/>
    </source>
</evidence>
<dbReference type="CDD" id="cd01448">
    <property type="entry name" value="TST_Repeat_1"/>
    <property type="match status" value="1"/>
</dbReference>
<dbReference type="SUPFAM" id="SSF52821">
    <property type="entry name" value="Rhodanese/Cell cycle control phosphatase"/>
    <property type="match status" value="2"/>
</dbReference>
<feature type="region of interest" description="Disordered" evidence="3">
    <location>
        <begin position="175"/>
        <end position="197"/>
    </location>
</feature>
<accession>A0ABU5AQ48</accession>
<evidence type="ECO:0000313" key="5">
    <source>
        <dbReference type="EMBL" id="MDX8539410.1"/>
    </source>
</evidence>
<comment type="caution">
    <text evidence="5">The sequence shown here is derived from an EMBL/GenBank/DDBJ whole genome shotgun (WGS) entry which is preliminary data.</text>
</comment>
<dbReference type="InterPro" id="IPR045078">
    <property type="entry name" value="TST/MPST-like"/>
</dbReference>
<organism evidence="5 6">
    <name type="scientific">Mesorhizobium abyssinicae</name>
    <dbReference type="NCBI Taxonomy" id="1209958"/>
    <lineage>
        <taxon>Bacteria</taxon>
        <taxon>Pseudomonadati</taxon>
        <taxon>Pseudomonadota</taxon>
        <taxon>Alphaproteobacteria</taxon>
        <taxon>Hyphomicrobiales</taxon>
        <taxon>Phyllobacteriaceae</taxon>
        <taxon>Mesorhizobium</taxon>
    </lineage>
</organism>
<dbReference type="Gene3D" id="3.40.250.10">
    <property type="entry name" value="Rhodanese-like domain"/>
    <property type="match status" value="2"/>
</dbReference>
<dbReference type="PANTHER" id="PTHR11364">
    <property type="entry name" value="THIOSULFATE SULFERTANSFERASE"/>
    <property type="match status" value="1"/>
</dbReference>
<dbReference type="EC" id="2.8.1.2" evidence="5"/>
<sequence>MAEDSPFIVDADWLQQRLGEPGLTIIDASWYLPAQKRDARAEYEAAHIPGARFLDQDAISDPDSGLPHTLPSPQNFAQYVGAMGVSADDTIVIYDGPGYFSAPRGWWMFRVMGVFQVYILSGGFDRWKAQGRPVTAEPTKIAPCIFQADFDAARVVGLAEMRRIVDGRESQIADARSAGRFAGTDPEPRAGIRSGHMPGARSVPVTALADNGELLPRDRLRKVIEDAGIDLSKPVVTSCGSGITAAAITLALETLGHTDNRLYDGSWTEWGGLADTPVVTGKE</sequence>
<dbReference type="PROSITE" id="PS00380">
    <property type="entry name" value="RHODANESE_1"/>
    <property type="match status" value="1"/>
</dbReference>
<evidence type="ECO:0000313" key="6">
    <source>
        <dbReference type="Proteomes" id="UP001276564"/>
    </source>
</evidence>
<dbReference type="EMBL" id="JAVIIP010000008">
    <property type="protein sequence ID" value="MDX8539410.1"/>
    <property type="molecule type" value="Genomic_DNA"/>
</dbReference>
<keyword evidence="2" id="KW-0677">Repeat</keyword>
<keyword evidence="6" id="KW-1185">Reference proteome</keyword>
<dbReference type="GO" id="GO:0016784">
    <property type="term" value="F:3-mercaptopyruvate sulfurtransferase activity"/>
    <property type="evidence" value="ECO:0007669"/>
    <property type="project" value="UniProtKB-EC"/>
</dbReference>
<name>A0ABU5AQ48_9HYPH</name>
<protein>
    <submittedName>
        <fullName evidence="5">3-mercaptopyruvate sulfurtransferase</fullName>
        <ecNumber evidence="5">2.8.1.2</ecNumber>
    </submittedName>
</protein>
<dbReference type="NCBIfam" id="NF008557">
    <property type="entry name" value="PRK11493.1"/>
    <property type="match status" value="1"/>
</dbReference>
<evidence type="ECO:0000259" key="4">
    <source>
        <dbReference type="PROSITE" id="PS50206"/>
    </source>
</evidence>
<proteinExistence type="predicted"/>
<dbReference type="RefSeq" id="WP_320320907.1">
    <property type="nucleotide sequence ID" value="NZ_JAVIIP010000008.1"/>
</dbReference>
<dbReference type="PANTHER" id="PTHR11364:SF27">
    <property type="entry name" value="SULFURTRANSFERASE"/>
    <property type="match status" value="1"/>
</dbReference>
<feature type="domain" description="Rhodanese" evidence="4">
    <location>
        <begin position="166"/>
        <end position="279"/>
    </location>
</feature>
<feature type="domain" description="Rhodanese" evidence="4">
    <location>
        <begin position="19"/>
        <end position="136"/>
    </location>
</feature>
<gene>
    <name evidence="5" type="primary">sseA</name>
    <name evidence="5" type="ORF">RFM23_17465</name>
</gene>
<reference evidence="5 6" key="1">
    <citation type="submission" date="2023-08" db="EMBL/GenBank/DDBJ databases">
        <title>Implementing the SeqCode for naming new Mesorhizobium species isolated from Vachellia karroo root nodules.</title>
        <authorList>
            <person name="Van Lill M."/>
        </authorList>
    </citation>
    <scope>NUCLEOTIDE SEQUENCE [LARGE SCALE GENOMIC DNA]</scope>
    <source>
        <strain evidence="5 6">VK4B</strain>
    </source>
</reference>
<dbReference type="Proteomes" id="UP001276564">
    <property type="component" value="Unassembled WGS sequence"/>
</dbReference>
<dbReference type="SMART" id="SM00450">
    <property type="entry name" value="RHOD"/>
    <property type="match status" value="2"/>
</dbReference>
<keyword evidence="1 5" id="KW-0808">Transferase</keyword>
<evidence type="ECO:0000256" key="3">
    <source>
        <dbReference type="SAM" id="MobiDB-lite"/>
    </source>
</evidence>
<dbReference type="PROSITE" id="PS50206">
    <property type="entry name" value="RHODANESE_3"/>
    <property type="match status" value="2"/>
</dbReference>
<evidence type="ECO:0000256" key="2">
    <source>
        <dbReference type="ARBA" id="ARBA00022737"/>
    </source>
</evidence>